<keyword evidence="1" id="KW-0805">Transcription regulation</keyword>
<accession>A0A9W5UU38</accession>
<dbReference type="Pfam" id="PF12833">
    <property type="entry name" value="HTH_18"/>
    <property type="match status" value="1"/>
</dbReference>
<dbReference type="EMBL" id="BOPD01000013">
    <property type="protein sequence ID" value="GIJ33285.1"/>
    <property type="molecule type" value="Genomic_DNA"/>
</dbReference>
<feature type="domain" description="HTH araC/xylS-type" evidence="4">
    <location>
        <begin position="198"/>
        <end position="300"/>
    </location>
</feature>
<dbReference type="SUPFAM" id="SSF46689">
    <property type="entry name" value="Homeodomain-like"/>
    <property type="match status" value="2"/>
</dbReference>
<evidence type="ECO:0000256" key="1">
    <source>
        <dbReference type="ARBA" id="ARBA00023015"/>
    </source>
</evidence>
<dbReference type="SMART" id="SM00342">
    <property type="entry name" value="HTH_ARAC"/>
    <property type="match status" value="1"/>
</dbReference>
<dbReference type="InterPro" id="IPR032783">
    <property type="entry name" value="AraC_lig"/>
</dbReference>
<organism evidence="5 6">
    <name type="scientific">Micromonospora sediminimaris</name>
    <dbReference type="NCBI Taxonomy" id="547162"/>
    <lineage>
        <taxon>Bacteria</taxon>
        <taxon>Bacillati</taxon>
        <taxon>Actinomycetota</taxon>
        <taxon>Actinomycetes</taxon>
        <taxon>Micromonosporales</taxon>
        <taxon>Micromonosporaceae</taxon>
        <taxon>Micromonospora</taxon>
    </lineage>
</organism>
<name>A0A9W5UU38_9ACTN</name>
<protein>
    <submittedName>
        <fullName evidence="5">AraC family transcriptional regulator</fullName>
    </submittedName>
</protein>
<dbReference type="PANTHER" id="PTHR46796:SF13">
    <property type="entry name" value="HTH-TYPE TRANSCRIPTIONAL ACTIVATOR RHAS"/>
    <property type="match status" value="1"/>
</dbReference>
<evidence type="ECO:0000313" key="5">
    <source>
        <dbReference type="EMBL" id="GIJ33285.1"/>
    </source>
</evidence>
<keyword evidence="6" id="KW-1185">Reference proteome</keyword>
<evidence type="ECO:0000256" key="3">
    <source>
        <dbReference type="ARBA" id="ARBA00023163"/>
    </source>
</evidence>
<keyword evidence="3" id="KW-0804">Transcription</keyword>
<dbReference type="PROSITE" id="PS00041">
    <property type="entry name" value="HTH_ARAC_FAMILY_1"/>
    <property type="match status" value="1"/>
</dbReference>
<reference evidence="5" key="1">
    <citation type="submission" date="2021-01" db="EMBL/GenBank/DDBJ databases">
        <title>Whole genome shotgun sequence of Verrucosispora sediminis NBRC 107745.</title>
        <authorList>
            <person name="Komaki H."/>
            <person name="Tamura T."/>
        </authorList>
    </citation>
    <scope>NUCLEOTIDE SEQUENCE</scope>
    <source>
        <strain evidence="5">NBRC 107745</strain>
    </source>
</reference>
<dbReference type="Gene3D" id="1.10.10.60">
    <property type="entry name" value="Homeodomain-like"/>
    <property type="match status" value="2"/>
</dbReference>
<dbReference type="Proteomes" id="UP000607311">
    <property type="component" value="Unassembled WGS sequence"/>
</dbReference>
<dbReference type="InterPro" id="IPR018060">
    <property type="entry name" value="HTH_AraC"/>
</dbReference>
<dbReference type="InterPro" id="IPR050204">
    <property type="entry name" value="AraC_XylS_family_regulators"/>
</dbReference>
<proteinExistence type="predicted"/>
<gene>
    <name evidence="5" type="ORF">Vse01_24330</name>
</gene>
<evidence type="ECO:0000256" key="2">
    <source>
        <dbReference type="ARBA" id="ARBA00023125"/>
    </source>
</evidence>
<dbReference type="InterPro" id="IPR009057">
    <property type="entry name" value="Homeodomain-like_sf"/>
</dbReference>
<dbReference type="PANTHER" id="PTHR46796">
    <property type="entry name" value="HTH-TYPE TRANSCRIPTIONAL ACTIVATOR RHAS-RELATED"/>
    <property type="match status" value="1"/>
</dbReference>
<keyword evidence="2" id="KW-0238">DNA-binding</keyword>
<dbReference type="RefSeq" id="WP_093402008.1">
    <property type="nucleotide sequence ID" value="NZ_BOPD01000013.1"/>
</dbReference>
<dbReference type="OrthoDB" id="241790at2"/>
<dbReference type="GO" id="GO:0043565">
    <property type="term" value="F:sequence-specific DNA binding"/>
    <property type="evidence" value="ECO:0007669"/>
    <property type="project" value="InterPro"/>
</dbReference>
<comment type="caution">
    <text evidence="5">The sequence shown here is derived from an EMBL/GenBank/DDBJ whole genome shotgun (WGS) entry which is preliminary data.</text>
</comment>
<sequence length="304" mass="32456">MDPLHDVLTLVGATGHLSASMEAGGSWAVEFEAPAGIKFNAVRRGRCWLRLDGSADSLPLVAGDCYLLTRSRPYTLFSDPEAVPVPAGPIFLAATGGVARAGTGDDFAAVGGAFHFGERARTLLLDALPPLVHVPGAAAEAATLHWAIDQVDRELRQQRVAAGLVAEHLALVMLIQMLRHHLAGAAGSATGWLAGLGDPVVAVALRELHQRPAHQWTVAELARAASVSRSTLAARFRAVVGRAPLEYLTDWRVELAADRLRRTDDTLARIAQLVGYGSESALSVAFKRVTGHSPRAYRRLARPR</sequence>
<dbReference type="Pfam" id="PF12852">
    <property type="entry name" value="Cupin_6"/>
    <property type="match status" value="1"/>
</dbReference>
<dbReference type="InterPro" id="IPR018062">
    <property type="entry name" value="HTH_AraC-typ_CS"/>
</dbReference>
<evidence type="ECO:0000259" key="4">
    <source>
        <dbReference type="PROSITE" id="PS01124"/>
    </source>
</evidence>
<dbReference type="AlphaFoldDB" id="A0A9W5UU38"/>
<dbReference type="PROSITE" id="PS01124">
    <property type="entry name" value="HTH_ARAC_FAMILY_2"/>
    <property type="match status" value="1"/>
</dbReference>
<dbReference type="GO" id="GO:0003700">
    <property type="term" value="F:DNA-binding transcription factor activity"/>
    <property type="evidence" value="ECO:0007669"/>
    <property type="project" value="InterPro"/>
</dbReference>
<evidence type="ECO:0000313" key="6">
    <source>
        <dbReference type="Proteomes" id="UP000607311"/>
    </source>
</evidence>